<feature type="transmembrane region" description="Helical" evidence="10">
    <location>
        <begin position="232"/>
        <end position="251"/>
    </location>
</feature>
<reference evidence="11" key="2">
    <citation type="submission" date="2025-08" db="UniProtKB">
        <authorList>
            <consortium name="Ensembl"/>
        </authorList>
    </citation>
    <scope>IDENTIFICATION</scope>
</reference>
<dbReference type="PANTHER" id="PTHR11616">
    <property type="entry name" value="SODIUM/CHLORIDE DEPENDENT TRANSPORTER"/>
    <property type="match status" value="1"/>
</dbReference>
<sequence>MLKNSKVTLGLPHSDPVTESVADLLTLAEPLDYKSSRMSIGLSPGAQPAMGKGLLPSPGDEEGRPAWNSKLQYILAQVGFSVGLGNVWRFPYLCQKNGGGAYLVPYFILLILIGIPLFFLELAVGQRIRRGSIGVWNYVYPQLGGIGVSSLMVCGFVGLYYNVIIGWSIFYFFQSFQYPLPWAECPIRVVNGSQAIIEPECEKSSATTYFWYRQTLNITSTIEDSGGLNWKMTLSLFAAWLIVCLAVIKGIQSSGKVTDRDIYTYSTYVFIDCVVRALNANGLTAVVYQTGMTKHLFLQL</sequence>
<keyword evidence="4 9" id="KW-0769">Symport</keyword>
<comment type="similarity">
    <text evidence="9">Belongs to the sodium:neurotransmitter symporter (SNF) (TC 2.A.22) family.</text>
</comment>
<dbReference type="STRING" id="62062.ENSHHUP00000045776"/>
<dbReference type="GO" id="GO:0015820">
    <property type="term" value="P:L-leucine transport"/>
    <property type="evidence" value="ECO:0007669"/>
    <property type="project" value="TreeGrafter"/>
</dbReference>
<keyword evidence="3 9" id="KW-0812">Transmembrane</keyword>
<dbReference type="GO" id="GO:0046872">
    <property type="term" value="F:metal ion binding"/>
    <property type="evidence" value="ECO:0007669"/>
    <property type="project" value="UniProtKB-KW"/>
</dbReference>
<evidence type="ECO:0000256" key="7">
    <source>
        <dbReference type="ARBA" id="ARBA00023180"/>
    </source>
</evidence>
<proteinExistence type="inferred from homology"/>
<feature type="transmembrane region" description="Helical" evidence="10">
    <location>
        <begin position="103"/>
        <end position="124"/>
    </location>
</feature>
<dbReference type="PROSITE" id="PS50267">
    <property type="entry name" value="NA_NEUROTRAN_SYMP_3"/>
    <property type="match status" value="1"/>
</dbReference>
<dbReference type="PANTHER" id="PTHR11616:SF102">
    <property type="entry name" value="SODIUM-DEPENDENT NEUTRAL AMINO ACID TRANSPORTER SLC6A17"/>
    <property type="match status" value="1"/>
</dbReference>
<feature type="binding site" evidence="8">
    <location>
        <position position="82"/>
    </location>
    <ligand>
        <name>Na(+)</name>
        <dbReference type="ChEBI" id="CHEBI:29101"/>
        <label>1</label>
    </ligand>
</feature>
<dbReference type="InterPro" id="IPR002438">
    <property type="entry name" value="Neutral_aa_SLC6"/>
</dbReference>
<feature type="binding site" evidence="8">
    <location>
        <position position="79"/>
    </location>
    <ligand>
        <name>Na(+)</name>
        <dbReference type="ChEBI" id="CHEBI:29101"/>
        <label>1</label>
    </ligand>
</feature>
<evidence type="ECO:0000256" key="4">
    <source>
        <dbReference type="ARBA" id="ARBA00022847"/>
    </source>
</evidence>
<dbReference type="PRINTS" id="PR00176">
    <property type="entry name" value="NANEUSMPORT"/>
</dbReference>
<dbReference type="GO" id="GO:0015816">
    <property type="term" value="P:glycine transport"/>
    <property type="evidence" value="ECO:0007669"/>
    <property type="project" value="TreeGrafter"/>
</dbReference>
<feature type="binding site" evidence="8">
    <location>
        <position position="86"/>
    </location>
    <ligand>
        <name>Na(+)</name>
        <dbReference type="ChEBI" id="CHEBI:29101"/>
        <label>1</label>
    </ligand>
</feature>
<evidence type="ECO:0000256" key="8">
    <source>
        <dbReference type="PIRSR" id="PIRSR600175-1"/>
    </source>
</evidence>
<dbReference type="GO" id="GO:0035725">
    <property type="term" value="P:sodium ion transmembrane transport"/>
    <property type="evidence" value="ECO:0007669"/>
    <property type="project" value="TreeGrafter"/>
</dbReference>
<evidence type="ECO:0000313" key="11">
    <source>
        <dbReference type="Ensembl" id="ENSHHUP00000045776.1"/>
    </source>
</evidence>
<keyword evidence="12" id="KW-1185">Reference proteome</keyword>
<evidence type="ECO:0000256" key="2">
    <source>
        <dbReference type="ARBA" id="ARBA00022448"/>
    </source>
</evidence>
<dbReference type="GO" id="GO:0032328">
    <property type="term" value="P:alanine transport"/>
    <property type="evidence" value="ECO:0007669"/>
    <property type="project" value="TreeGrafter"/>
</dbReference>
<keyword evidence="8" id="KW-0479">Metal-binding</keyword>
<reference evidence="11" key="3">
    <citation type="submission" date="2025-09" db="UniProtKB">
        <authorList>
            <consortium name="Ensembl"/>
        </authorList>
    </citation>
    <scope>IDENTIFICATION</scope>
</reference>
<keyword evidence="8" id="KW-0915">Sodium</keyword>
<dbReference type="Proteomes" id="UP000314982">
    <property type="component" value="Unassembled WGS sequence"/>
</dbReference>
<feature type="transmembrane region" description="Helical" evidence="10">
    <location>
        <begin position="73"/>
        <end position="91"/>
    </location>
</feature>
<name>A0A4W5N2U6_9TELE</name>
<evidence type="ECO:0000256" key="1">
    <source>
        <dbReference type="ARBA" id="ARBA00004141"/>
    </source>
</evidence>
<dbReference type="InterPro" id="IPR000175">
    <property type="entry name" value="Na/ntran_symport"/>
</dbReference>
<dbReference type="PRINTS" id="PR01206">
    <property type="entry name" value="ORPHTRNSPORT"/>
</dbReference>
<dbReference type="GO" id="GO:0015293">
    <property type="term" value="F:symporter activity"/>
    <property type="evidence" value="ECO:0007669"/>
    <property type="project" value="UniProtKB-KW"/>
</dbReference>
<feature type="transmembrane region" description="Helical" evidence="10">
    <location>
        <begin position="145"/>
        <end position="173"/>
    </location>
</feature>
<dbReference type="SUPFAM" id="SSF161070">
    <property type="entry name" value="SNF-like"/>
    <property type="match status" value="1"/>
</dbReference>
<evidence type="ECO:0000256" key="3">
    <source>
        <dbReference type="ARBA" id="ARBA00022692"/>
    </source>
</evidence>
<dbReference type="GeneTree" id="ENSGT00940000156542"/>
<evidence type="ECO:0000256" key="10">
    <source>
        <dbReference type="SAM" id="Phobius"/>
    </source>
</evidence>
<reference evidence="12" key="1">
    <citation type="submission" date="2018-06" db="EMBL/GenBank/DDBJ databases">
        <title>Genome assembly of Danube salmon.</title>
        <authorList>
            <person name="Macqueen D.J."/>
            <person name="Gundappa M.K."/>
        </authorList>
    </citation>
    <scope>NUCLEOTIDE SEQUENCE [LARGE SCALE GENOMIC DNA]</scope>
</reference>
<dbReference type="Ensembl" id="ENSHHUT00000047467.1">
    <property type="protein sequence ID" value="ENSHHUP00000045776.1"/>
    <property type="gene ID" value="ENSHHUG00000027924.1"/>
</dbReference>
<organism evidence="11 12">
    <name type="scientific">Hucho hucho</name>
    <name type="common">huchen</name>
    <dbReference type="NCBI Taxonomy" id="62062"/>
    <lineage>
        <taxon>Eukaryota</taxon>
        <taxon>Metazoa</taxon>
        <taxon>Chordata</taxon>
        <taxon>Craniata</taxon>
        <taxon>Vertebrata</taxon>
        <taxon>Euteleostomi</taxon>
        <taxon>Actinopterygii</taxon>
        <taxon>Neopterygii</taxon>
        <taxon>Teleostei</taxon>
        <taxon>Protacanthopterygii</taxon>
        <taxon>Salmoniformes</taxon>
        <taxon>Salmonidae</taxon>
        <taxon>Salmoninae</taxon>
        <taxon>Hucho</taxon>
    </lineage>
</organism>
<protein>
    <recommendedName>
        <fullName evidence="9">Transporter</fullName>
    </recommendedName>
</protein>
<dbReference type="GO" id="GO:0008021">
    <property type="term" value="C:synaptic vesicle"/>
    <property type="evidence" value="ECO:0007669"/>
    <property type="project" value="TreeGrafter"/>
</dbReference>
<comment type="subcellular location">
    <subcellularLocation>
        <location evidence="1">Membrane</location>
        <topology evidence="1">Multi-pass membrane protein</topology>
    </subcellularLocation>
</comment>
<accession>A0A4W5N2U6</accession>
<keyword evidence="2 9" id="KW-0813">Transport</keyword>
<dbReference type="PROSITE" id="PS00610">
    <property type="entry name" value="NA_NEUROTRAN_SYMP_1"/>
    <property type="match status" value="1"/>
</dbReference>
<evidence type="ECO:0000313" key="12">
    <source>
        <dbReference type="Proteomes" id="UP000314982"/>
    </source>
</evidence>
<dbReference type="Pfam" id="PF00209">
    <property type="entry name" value="SNF"/>
    <property type="match status" value="1"/>
</dbReference>
<keyword evidence="7" id="KW-0325">Glycoprotein</keyword>
<evidence type="ECO:0000256" key="5">
    <source>
        <dbReference type="ARBA" id="ARBA00022989"/>
    </source>
</evidence>
<dbReference type="InterPro" id="IPR037272">
    <property type="entry name" value="SNS_sf"/>
</dbReference>
<dbReference type="GO" id="GO:0015824">
    <property type="term" value="P:proline transport"/>
    <property type="evidence" value="ECO:0007669"/>
    <property type="project" value="TreeGrafter"/>
</dbReference>
<evidence type="ECO:0000256" key="9">
    <source>
        <dbReference type="RuleBase" id="RU003732"/>
    </source>
</evidence>
<dbReference type="GO" id="GO:0005886">
    <property type="term" value="C:plasma membrane"/>
    <property type="evidence" value="ECO:0007669"/>
    <property type="project" value="InterPro"/>
</dbReference>
<evidence type="ECO:0000256" key="6">
    <source>
        <dbReference type="ARBA" id="ARBA00023136"/>
    </source>
</evidence>
<keyword evidence="5 10" id="KW-1133">Transmembrane helix</keyword>
<dbReference type="AlphaFoldDB" id="A0A4W5N2U6"/>
<keyword evidence="6 10" id="KW-0472">Membrane</keyword>